<dbReference type="WBParaSite" id="MBELARI_LOCUS7929">
    <property type="protein sequence ID" value="MBELARI_LOCUS7929"/>
    <property type="gene ID" value="MBELARI_LOCUS7929"/>
</dbReference>
<feature type="compositionally biased region" description="Polar residues" evidence="1">
    <location>
        <begin position="775"/>
        <end position="791"/>
    </location>
</feature>
<evidence type="ECO:0000256" key="1">
    <source>
        <dbReference type="SAM" id="MobiDB-lite"/>
    </source>
</evidence>
<feature type="region of interest" description="Disordered" evidence="1">
    <location>
        <begin position="345"/>
        <end position="367"/>
    </location>
</feature>
<organism evidence="2 3">
    <name type="scientific">Mesorhabditis belari</name>
    <dbReference type="NCBI Taxonomy" id="2138241"/>
    <lineage>
        <taxon>Eukaryota</taxon>
        <taxon>Metazoa</taxon>
        <taxon>Ecdysozoa</taxon>
        <taxon>Nematoda</taxon>
        <taxon>Chromadorea</taxon>
        <taxon>Rhabditida</taxon>
        <taxon>Rhabditina</taxon>
        <taxon>Rhabditomorpha</taxon>
        <taxon>Rhabditoidea</taxon>
        <taxon>Rhabditidae</taxon>
        <taxon>Mesorhabditinae</taxon>
        <taxon>Mesorhabditis</taxon>
    </lineage>
</organism>
<evidence type="ECO:0000313" key="2">
    <source>
        <dbReference type="Proteomes" id="UP000887575"/>
    </source>
</evidence>
<sequence>MTICGVLLLNKNNELIVWTRSGGIYSIAEQCRGAIDRKRVGEWIDFEIENGFVESLTSRDRTVSGGRATRLRGDKVQFLGSIKIPTEEESNKIGWTEPAVHCTFLGKVCTSYQFIWTLRSYDLSLGHECWVDWDPKTERFNLAAQTVVEAKHTKFFEKAYIPWDLENTTELGWKSGILMARTNFSSFVATEYGDFILTAHSERIGDKPPVIGCYLKCKLRSHKAKLSDQNVGEVLAYEVLPMPDDCEVHSLPLNGAFCVLRCRAKVLRFQETRDKRAILFNSTLYACHDTESLIRNPKIGVYYDVIVRRPKDEELIQCDQGWKIVKVMGELEGYEERQNLRAQDFDREEEMGRRKATSQFKRQEAKNDDDSLTHELRGIVMNQAKGYNFISFSNDKEAAYHRKDTRSKGFQELELGGHVCCLVRDMQSCSENETPRCEILSYQTIPSPAGWGVAGTTDAGLARIICPLRFLHMSQGRSGRPYPIYQNELMEKVHDYDRRTIGFGEKLDLELLKRLKVKAEVIRSRVPEWRGRNGLLVHVLLEKEIVDLDDDWLQQGRIVEELESERNSVPNESNDRFATKSQKQELRGIVMNQAKGMNFIFLSNQMEASYSMRDATRNNAPMKLGDHLECVISDVLTFDDVKKRTKCEILSYRIVPTPTGWGFEGQTPAGLAKISCPLRFLRLMPQSSNFFHTDYPVYCNDFMEAVHDYDRLSIDRNKKPNVDELKSVKLVAVVVRTRIPGGGGRIGLILTGVLEKHIETRSDDTDWTSEETSTCKSQPQPSRNQTFSHPTGNDDEYWVKHQELVQDKKQDFDPTHRHQNDRLEPLAMEKRGIVINQAKGYNFILFDDNLIGTYHMRDVRLNGLPPLKLGDHLFCEVGDMKNRYKEARPEYKVLNYRLMSMPSGWGFQGQTESGLARISCPLWFHGLSDQPPKGKRFCYPIYGNEFMEMVHDYDQRTVNAEEKPNIQALKSMKLIGEVVATRLPNTGGLPGILLQQILERHVEANASNQFYESVDERIDDYPKIEQRDPQPKYQFEGYVLKKWGFFLVIWVTDNRLAVIDTRSFAKNDVPELGSIIECDIVAMDAPILDQKMIYKWDVIAMGRFRRNSRDSIVDTEKSIVFCRELIFESYRLVNGKPIAHFSHPFFGLIYDKQGVFKAFPQPGDLIDSYIQAIPDGESSLQWAIADPEDNEKSLLKLPPRAIVAPLNYIRIVDDDDEDEGNDETAHIGRGIDAQSTSTYGTNEEIEQITSSTSGRTTGKESNQTPIERRAKSYEELLTTIVNHPEIAQVVYKVNPDLFAECLSLNM</sequence>
<feature type="region of interest" description="Disordered" evidence="1">
    <location>
        <begin position="1233"/>
        <end position="1267"/>
    </location>
</feature>
<feature type="compositionally biased region" description="Polar residues" evidence="1">
    <location>
        <begin position="1233"/>
        <end position="1265"/>
    </location>
</feature>
<feature type="region of interest" description="Disordered" evidence="1">
    <location>
        <begin position="761"/>
        <end position="793"/>
    </location>
</feature>
<evidence type="ECO:0000313" key="3">
    <source>
        <dbReference type="WBParaSite" id="MBELARI_LOCUS7929"/>
    </source>
</evidence>
<proteinExistence type="predicted"/>
<accession>A0AAF3FLB1</accession>
<keyword evidence="2" id="KW-1185">Reference proteome</keyword>
<dbReference type="Proteomes" id="UP000887575">
    <property type="component" value="Unassembled WGS sequence"/>
</dbReference>
<name>A0AAF3FLB1_9BILA</name>
<reference evidence="3" key="1">
    <citation type="submission" date="2024-02" db="UniProtKB">
        <authorList>
            <consortium name="WormBaseParasite"/>
        </authorList>
    </citation>
    <scope>IDENTIFICATION</scope>
</reference>
<protein>
    <submittedName>
        <fullName evidence="3">Uncharacterized protein</fullName>
    </submittedName>
</protein>